<reference evidence="5 6" key="1">
    <citation type="submission" date="2016-10" db="EMBL/GenBank/DDBJ databases">
        <authorList>
            <person name="de Groot N.N."/>
        </authorList>
    </citation>
    <scope>NUCLEOTIDE SEQUENCE [LARGE SCALE GENOMIC DNA]</scope>
    <source>
        <strain evidence="5 6">LMG 2247</strain>
    </source>
</reference>
<protein>
    <submittedName>
        <fullName evidence="5">Transcriptional regulator GlxA family, contains an amidase domain and an AraC-type DNA-binding HTH domain</fullName>
    </submittedName>
</protein>
<dbReference type="Pfam" id="PF01965">
    <property type="entry name" value="DJ-1_PfpI"/>
    <property type="match status" value="1"/>
</dbReference>
<dbReference type="Pfam" id="PF12833">
    <property type="entry name" value="HTH_18"/>
    <property type="match status" value="1"/>
</dbReference>
<accession>A0A1G8G2J0</accession>
<dbReference type="SUPFAM" id="SSF52317">
    <property type="entry name" value="Class I glutamine amidotransferase-like"/>
    <property type="match status" value="1"/>
</dbReference>
<evidence type="ECO:0000256" key="1">
    <source>
        <dbReference type="ARBA" id="ARBA00023015"/>
    </source>
</evidence>
<feature type="domain" description="HTH araC/xylS-type" evidence="4">
    <location>
        <begin position="316"/>
        <end position="414"/>
    </location>
</feature>
<dbReference type="PANTHER" id="PTHR43130:SF3">
    <property type="entry name" value="HTH-TYPE TRANSCRIPTIONAL REGULATOR RV1931C"/>
    <property type="match status" value="1"/>
</dbReference>
<evidence type="ECO:0000313" key="6">
    <source>
        <dbReference type="Proteomes" id="UP000199706"/>
    </source>
</evidence>
<keyword evidence="1" id="KW-0805">Transcription regulation</keyword>
<dbReference type="InterPro" id="IPR018062">
    <property type="entry name" value="HTH_AraC-typ_CS"/>
</dbReference>
<dbReference type="InterPro" id="IPR018060">
    <property type="entry name" value="HTH_AraC"/>
</dbReference>
<evidence type="ECO:0000313" key="5">
    <source>
        <dbReference type="EMBL" id="SDH88582.1"/>
    </source>
</evidence>
<dbReference type="InterPro" id="IPR052158">
    <property type="entry name" value="INH-QAR"/>
</dbReference>
<dbReference type="PANTHER" id="PTHR43130">
    <property type="entry name" value="ARAC-FAMILY TRANSCRIPTIONAL REGULATOR"/>
    <property type="match status" value="1"/>
</dbReference>
<dbReference type="Gene3D" id="3.40.50.880">
    <property type="match status" value="1"/>
</dbReference>
<keyword evidence="3" id="KW-0804">Transcription</keyword>
<dbReference type="PROSITE" id="PS00041">
    <property type="entry name" value="HTH_ARAC_FAMILY_1"/>
    <property type="match status" value="1"/>
</dbReference>
<evidence type="ECO:0000259" key="4">
    <source>
        <dbReference type="PROSITE" id="PS01124"/>
    </source>
</evidence>
<dbReference type="Proteomes" id="UP000199706">
    <property type="component" value="Unassembled WGS sequence"/>
</dbReference>
<dbReference type="InterPro" id="IPR029062">
    <property type="entry name" value="Class_I_gatase-like"/>
</dbReference>
<dbReference type="InterPro" id="IPR002818">
    <property type="entry name" value="DJ-1/PfpI"/>
</dbReference>
<dbReference type="GO" id="GO:0003700">
    <property type="term" value="F:DNA-binding transcription factor activity"/>
    <property type="evidence" value="ECO:0007669"/>
    <property type="project" value="InterPro"/>
</dbReference>
<gene>
    <name evidence="5" type="ORF">SAMN05216466_114102</name>
</gene>
<dbReference type="SUPFAM" id="SSF46689">
    <property type="entry name" value="Homeodomain-like"/>
    <property type="match status" value="2"/>
</dbReference>
<dbReference type="GO" id="GO:0043565">
    <property type="term" value="F:sequence-specific DNA binding"/>
    <property type="evidence" value="ECO:0007669"/>
    <property type="project" value="InterPro"/>
</dbReference>
<dbReference type="AlphaFoldDB" id="A0A1G8G2J0"/>
<keyword evidence="2 5" id="KW-0238">DNA-binding</keyword>
<dbReference type="EMBL" id="FNCJ01000014">
    <property type="protein sequence ID" value="SDH88582.1"/>
    <property type="molecule type" value="Genomic_DNA"/>
</dbReference>
<name>A0A1G8G2J0_9BURK</name>
<dbReference type="InterPro" id="IPR009057">
    <property type="entry name" value="Homeodomain-like_sf"/>
</dbReference>
<dbReference type="SMART" id="SM00342">
    <property type="entry name" value="HTH_ARAC"/>
    <property type="match status" value="1"/>
</dbReference>
<proteinExistence type="predicted"/>
<dbReference type="CDD" id="cd03136">
    <property type="entry name" value="GATase1_AraC_ArgR_like"/>
    <property type="match status" value="1"/>
</dbReference>
<dbReference type="Gene3D" id="1.10.10.60">
    <property type="entry name" value="Homeodomain-like"/>
    <property type="match status" value="2"/>
</dbReference>
<evidence type="ECO:0000256" key="2">
    <source>
        <dbReference type="ARBA" id="ARBA00023125"/>
    </source>
</evidence>
<evidence type="ECO:0000256" key="3">
    <source>
        <dbReference type="ARBA" id="ARBA00023163"/>
    </source>
</evidence>
<sequence length="437" mass="48351">MTTPTPRQAWRRFASAMVDGGKAQVAVARIGDASSIARLRARGWQPRHAAILRETVAGRRRAPLTLLCPYDAPWRCCTMKTAESLPLTSIDGVPKERIRFGIVLLPNFTLTAFSGFVDMLRLSADEGDYSKPVRCSWSVIGDTLAPVRASCGIQITPWETFENAEPFDYVVVVGGLLHSGPQANDETLQFIRQAARGTTTLVGICTGVFALMRAGVLDEHRICVSWFHYWDFVERFPSVNSDALIADRLFVIDRRRITCSGGRASIDVAAAILLRHFEHATVQKALRILLVGEMQKGNAPQPHPPGLEPATHPKVKRAILLMEQHVGRSLPLEELACKLDMSPRQLERLFKAETGKSPQAFAKQVRLRTAAWLLTSSDRTVADIASSCGFSDASHLGREFRKQFGVPPVMFREQRGAAPAEDAAMFDETFPGRVDIY</sequence>
<dbReference type="PROSITE" id="PS01124">
    <property type="entry name" value="HTH_ARAC_FAMILY_2"/>
    <property type="match status" value="1"/>
</dbReference>
<organism evidence="5 6">
    <name type="scientific">Paraburkholderia phenazinium</name>
    <dbReference type="NCBI Taxonomy" id="60549"/>
    <lineage>
        <taxon>Bacteria</taxon>
        <taxon>Pseudomonadati</taxon>
        <taxon>Pseudomonadota</taxon>
        <taxon>Betaproteobacteria</taxon>
        <taxon>Burkholderiales</taxon>
        <taxon>Burkholderiaceae</taxon>
        <taxon>Paraburkholderia</taxon>
    </lineage>
</organism>